<evidence type="ECO:0000256" key="6">
    <source>
        <dbReference type="HAMAP-Rule" id="MF_01518"/>
    </source>
</evidence>
<dbReference type="EMBL" id="JABKAV010000004">
    <property type="protein sequence ID" value="NVO83703.1"/>
    <property type="molecule type" value="Genomic_DNA"/>
</dbReference>
<keyword evidence="10" id="KW-1185">Reference proteome</keyword>
<dbReference type="InterPro" id="IPR006680">
    <property type="entry name" value="Amidohydro-rel"/>
</dbReference>
<accession>A0ABX2PYD2</accession>
<dbReference type="InterPro" id="IPR006679">
    <property type="entry name" value="Adenine_deam"/>
</dbReference>
<keyword evidence="3 6" id="KW-0378">Hydrolase</keyword>
<dbReference type="CDD" id="cd01295">
    <property type="entry name" value="AdeC"/>
    <property type="match status" value="1"/>
</dbReference>
<dbReference type="NCBIfam" id="TIGR01178">
    <property type="entry name" value="ade"/>
    <property type="match status" value="1"/>
</dbReference>
<dbReference type="Gene3D" id="3.20.20.140">
    <property type="entry name" value="Metal-dependent hydrolases"/>
    <property type="match status" value="1"/>
</dbReference>
<evidence type="ECO:0000313" key="9">
    <source>
        <dbReference type="EMBL" id="NVO83703.1"/>
    </source>
</evidence>
<name>A0ABX2PYD2_9BACT</name>
<dbReference type="Gene3D" id="2.30.40.10">
    <property type="entry name" value="Urease, subunit C, domain 1"/>
    <property type="match status" value="1"/>
</dbReference>
<keyword evidence="4 6" id="KW-0464">Manganese</keyword>
<comment type="similarity">
    <text evidence="1 6">Belongs to the metallo-dependent hydrolases superfamily. Adenine deaminase family.</text>
</comment>
<gene>
    <name evidence="6 9" type="primary">ade</name>
    <name evidence="9" type="ORF">HW556_02295</name>
</gene>
<evidence type="ECO:0000256" key="3">
    <source>
        <dbReference type="ARBA" id="ARBA00022801"/>
    </source>
</evidence>
<evidence type="ECO:0000313" key="10">
    <source>
        <dbReference type="Proteomes" id="UP000626554"/>
    </source>
</evidence>
<sequence length="559" mass="59878">MSADFSLQANVINLFSNTITPATIRVVGGRIRQIEPLGATAPDPALPYALPGFVDAHVHVESSLLVPSEFARLAVRHGTVATVSDPHEIGNVLGVAGVKYMLANAAQVPFKFCFGAPSCVPATPFETAGAEITAADIEDLFRDHPEIGYLAEMMNWPGVLSRDAGVMEKIALAQRYNRPVDGHAPGLRGDDARRYAEACISTDHECFMADEAVDKLAAGMKILIREGSAARNFEALIDLLPEHYEHMMFCSDDKHPDTLLLGHIDQLVQRAVARGQDVLKVLRVACRNPVEHYNLPVGLLREGDPADFIVVDDLVDFKVRQTYLDGVLVAENGNTLIAPAPVEVVNNFTPHHVQPADFEVRIDHSTQPNNSATVRLIECFDGQLITARHDEPALVENELVVPDLSRDMLKLTVVNRYHAAPPAVAFIRGFGLKGGALASSVGHDSHNITAVGCDDASLARAVQLVMEARGGLAVVSPDGTELVLPLPVAGLMSDQPGPDVAAAYSAVDAAAKALGSPLQAPFMTLSFMALLVIPSLKLSDKGLFDGEAFRFVENVVLGG</sequence>
<feature type="domain" description="Adenine deaminase C-terminal" evidence="8">
    <location>
        <begin position="383"/>
        <end position="549"/>
    </location>
</feature>
<evidence type="ECO:0000256" key="1">
    <source>
        <dbReference type="ARBA" id="ARBA00006773"/>
    </source>
</evidence>
<proteinExistence type="inferred from homology"/>
<dbReference type="RefSeq" id="WP_176897601.1">
    <property type="nucleotide sequence ID" value="NZ_JABKAV010000004.1"/>
</dbReference>
<evidence type="ECO:0000256" key="4">
    <source>
        <dbReference type="ARBA" id="ARBA00023211"/>
    </source>
</evidence>
<evidence type="ECO:0000256" key="2">
    <source>
        <dbReference type="ARBA" id="ARBA00012782"/>
    </source>
</evidence>
<dbReference type="SUPFAM" id="SSF51556">
    <property type="entry name" value="Metallo-dependent hydrolases"/>
    <property type="match status" value="1"/>
</dbReference>
<dbReference type="Proteomes" id="UP000626554">
    <property type="component" value="Unassembled WGS sequence"/>
</dbReference>
<dbReference type="HAMAP" id="MF_01518">
    <property type="entry name" value="Adenine_deamin"/>
    <property type="match status" value="1"/>
</dbReference>
<dbReference type="EC" id="3.5.4.2" evidence="2 6"/>
<evidence type="ECO:0000259" key="7">
    <source>
        <dbReference type="Pfam" id="PF01979"/>
    </source>
</evidence>
<dbReference type="SUPFAM" id="SSF51338">
    <property type="entry name" value="Composite domain of metallo-dependent hydrolases"/>
    <property type="match status" value="1"/>
</dbReference>
<comment type="caution">
    <text evidence="9">The sequence shown here is derived from an EMBL/GenBank/DDBJ whole genome shotgun (WGS) entry which is preliminary data.</text>
</comment>
<dbReference type="GO" id="GO:0000034">
    <property type="term" value="F:adenine deaminase activity"/>
    <property type="evidence" value="ECO:0007669"/>
    <property type="project" value="UniProtKB-EC"/>
</dbReference>
<comment type="cofactor">
    <cofactor evidence="6">
        <name>Mn(2+)</name>
        <dbReference type="ChEBI" id="CHEBI:29035"/>
    </cofactor>
</comment>
<protein>
    <recommendedName>
        <fullName evidence="2 6">Adenine deaminase</fullName>
        <shortName evidence="6">Adenase</shortName>
        <shortName evidence="6">Adenine aminase</shortName>
        <ecNumber evidence="2 6">3.5.4.2</ecNumber>
    </recommendedName>
</protein>
<comment type="catalytic activity">
    <reaction evidence="5 6">
        <text>adenine + H2O + H(+) = hypoxanthine + NH4(+)</text>
        <dbReference type="Rhea" id="RHEA:23688"/>
        <dbReference type="ChEBI" id="CHEBI:15377"/>
        <dbReference type="ChEBI" id="CHEBI:15378"/>
        <dbReference type="ChEBI" id="CHEBI:16708"/>
        <dbReference type="ChEBI" id="CHEBI:17368"/>
        <dbReference type="ChEBI" id="CHEBI:28938"/>
        <dbReference type="EC" id="3.5.4.2"/>
    </reaction>
</comment>
<dbReference type="InterPro" id="IPR032466">
    <property type="entry name" value="Metal_Hydrolase"/>
</dbReference>
<feature type="domain" description="Amidohydrolase-related" evidence="7">
    <location>
        <begin position="48"/>
        <end position="329"/>
    </location>
</feature>
<dbReference type="InterPro" id="IPR011059">
    <property type="entry name" value="Metal-dep_hydrolase_composite"/>
</dbReference>
<reference evidence="9 10" key="1">
    <citation type="submission" date="2020-05" db="EMBL/GenBank/DDBJ databases">
        <title>Hymenobacter terrestris sp. nov. and Hymenobacter lapidiphilus sp. nov., isolated from regoliths in Antarctica.</title>
        <authorList>
            <person name="Sedlacek I."/>
            <person name="Pantucek R."/>
            <person name="Zeman M."/>
            <person name="Holochova P."/>
            <person name="Kralova S."/>
            <person name="Stankova E."/>
            <person name="Sedo O."/>
            <person name="Micenkova L."/>
            <person name="Svec P."/>
            <person name="Gupta V."/>
            <person name="Sood U."/>
            <person name="Korpole U.S."/>
            <person name="Lal R."/>
        </authorList>
    </citation>
    <scope>NUCLEOTIDE SEQUENCE [LARGE SCALE GENOMIC DNA]</scope>
    <source>
        <strain evidence="9 10">P5252</strain>
    </source>
</reference>
<dbReference type="PANTHER" id="PTHR11113:SF2">
    <property type="entry name" value="ADENINE DEAMINASE"/>
    <property type="match status" value="1"/>
</dbReference>
<dbReference type="Pfam" id="PF01979">
    <property type="entry name" value="Amidohydro_1"/>
    <property type="match status" value="1"/>
</dbReference>
<organism evidence="9 10">
    <name type="scientific">Hymenobacter terrestris</name>
    <dbReference type="NCBI Taxonomy" id="2748310"/>
    <lineage>
        <taxon>Bacteria</taxon>
        <taxon>Pseudomonadati</taxon>
        <taxon>Bacteroidota</taxon>
        <taxon>Cytophagia</taxon>
        <taxon>Cytophagales</taxon>
        <taxon>Hymenobacteraceae</taxon>
        <taxon>Hymenobacter</taxon>
    </lineage>
</organism>
<dbReference type="PANTHER" id="PTHR11113">
    <property type="entry name" value="N-ACETYLGLUCOSAMINE-6-PHOSPHATE DEACETYLASE"/>
    <property type="match status" value="1"/>
</dbReference>
<evidence type="ECO:0000256" key="5">
    <source>
        <dbReference type="ARBA" id="ARBA00047720"/>
    </source>
</evidence>
<dbReference type="Pfam" id="PF13382">
    <property type="entry name" value="Adenine_deam_C"/>
    <property type="match status" value="1"/>
</dbReference>
<evidence type="ECO:0000259" key="8">
    <source>
        <dbReference type="Pfam" id="PF13382"/>
    </source>
</evidence>
<dbReference type="InterPro" id="IPR026912">
    <property type="entry name" value="Adenine_deam_C"/>
</dbReference>